<reference evidence="3 4" key="1">
    <citation type="submission" date="2019-03" db="EMBL/GenBank/DDBJ databases">
        <authorList>
            <person name="Gaulin E."/>
            <person name="Dumas B."/>
        </authorList>
    </citation>
    <scope>NUCLEOTIDE SEQUENCE [LARGE SCALE GENOMIC DNA]</scope>
    <source>
        <strain evidence="3">CBS 568.67</strain>
    </source>
</reference>
<evidence type="ECO:0000313" key="4">
    <source>
        <dbReference type="Proteomes" id="UP000332933"/>
    </source>
</evidence>
<evidence type="ECO:0000256" key="1">
    <source>
        <dbReference type="SAM" id="Phobius"/>
    </source>
</evidence>
<dbReference type="OrthoDB" id="10625326at2759"/>
<accession>A0A485L457</accession>
<dbReference type="EMBL" id="VJMH01005679">
    <property type="protein sequence ID" value="KAF0693604.1"/>
    <property type="molecule type" value="Genomic_DNA"/>
</dbReference>
<dbReference type="Proteomes" id="UP000332933">
    <property type="component" value="Unassembled WGS sequence"/>
</dbReference>
<gene>
    <name evidence="3" type="primary">Aste57867_15469</name>
    <name evidence="2" type="ORF">As57867_015413</name>
    <name evidence="3" type="ORF">ASTE57867_15469</name>
</gene>
<evidence type="ECO:0000313" key="3">
    <source>
        <dbReference type="EMBL" id="VFT92271.1"/>
    </source>
</evidence>
<keyword evidence="1" id="KW-0812">Transmembrane</keyword>
<keyword evidence="1" id="KW-0472">Membrane</keyword>
<dbReference type="EMBL" id="CAADRA010005700">
    <property type="protein sequence ID" value="VFT92271.1"/>
    <property type="molecule type" value="Genomic_DNA"/>
</dbReference>
<evidence type="ECO:0000313" key="2">
    <source>
        <dbReference type="EMBL" id="KAF0693604.1"/>
    </source>
</evidence>
<feature type="transmembrane region" description="Helical" evidence="1">
    <location>
        <begin position="45"/>
        <end position="66"/>
    </location>
</feature>
<dbReference type="AlphaFoldDB" id="A0A485L457"/>
<protein>
    <submittedName>
        <fullName evidence="3">Aste57867_15469 protein</fullName>
    </submittedName>
</protein>
<reference evidence="2" key="2">
    <citation type="submission" date="2019-06" db="EMBL/GenBank/DDBJ databases">
        <title>Genomics analysis of Aphanomyces spp. identifies a new class of oomycete effector associated with host adaptation.</title>
        <authorList>
            <person name="Gaulin E."/>
        </authorList>
    </citation>
    <scope>NUCLEOTIDE SEQUENCE</scope>
    <source>
        <strain evidence="2">CBS 578.67</strain>
    </source>
</reference>
<proteinExistence type="predicted"/>
<keyword evidence="1" id="KW-1133">Transmembrane helix</keyword>
<organism evidence="3 4">
    <name type="scientific">Aphanomyces stellatus</name>
    <dbReference type="NCBI Taxonomy" id="120398"/>
    <lineage>
        <taxon>Eukaryota</taxon>
        <taxon>Sar</taxon>
        <taxon>Stramenopiles</taxon>
        <taxon>Oomycota</taxon>
        <taxon>Saprolegniomycetes</taxon>
        <taxon>Saprolegniales</taxon>
        <taxon>Verrucalvaceae</taxon>
        <taxon>Aphanomyces</taxon>
    </lineage>
</organism>
<sequence>MASFVRHLDRAVRRTAASRGCITCRSTRTATTHFHSTPKHVKNDLFLFGALLATGVSAFGAGKYWLAAPTLPPDLSSGVEADVVHAEAIPKEEVVVTPAPVTKDTLLHVFAELSAIIAALLKQVQADVNASKNTLDGTTCAADMLADDFLAKFEVAEEAIYANHGCTRETMETAMQVYQEDVDIVAAITHCRNLFQCEKLRGKAPMRQVEVLAVVQDGLNLVAQSIEESIANAKANGDNDWIDRFHEKADAALAGKHASVRDETLQAALRYYSVDPEFRQQLHALHAAHRARHLH</sequence>
<name>A0A485L457_9STRA</name>
<keyword evidence="4" id="KW-1185">Reference proteome</keyword>